<sequence>MKVEIERNAYDYVRNLPEKNRGIILSYLRKLEEPLQTQGIERFATDVYRMHVGRTDTILFSKLLDCDVVRVTDIYPIGVVHKRYNKIYLNEIPDCNEVSSVI</sequence>
<protein>
    <submittedName>
        <fullName evidence="1">Uncharacterized protein</fullName>
    </submittedName>
</protein>
<dbReference type="AlphaFoldDB" id="A0A2V2MY61"/>
<dbReference type="EMBL" id="QGMZ01000044">
    <property type="protein sequence ID" value="PWR70326.1"/>
    <property type="molecule type" value="Genomic_DNA"/>
</dbReference>
<accession>A0A2V2MY61</accession>
<dbReference type="Proteomes" id="UP000245934">
    <property type="component" value="Unassembled WGS sequence"/>
</dbReference>
<gene>
    <name evidence="1" type="ORF">DLD82_16115</name>
</gene>
<name>A0A2V2MY61_9EURY</name>
<reference evidence="1 2" key="1">
    <citation type="submission" date="2018-05" db="EMBL/GenBank/DDBJ databases">
        <title>Draft genome of Methanospirillum stamsii Pt1.</title>
        <authorList>
            <person name="Dueholm M.S."/>
            <person name="Nielsen P.H."/>
            <person name="Bakmann L.F."/>
            <person name="Otzen D.E."/>
        </authorList>
    </citation>
    <scope>NUCLEOTIDE SEQUENCE [LARGE SCALE GENOMIC DNA]</scope>
    <source>
        <strain evidence="1 2">Pt1</strain>
    </source>
</reference>
<keyword evidence="2" id="KW-1185">Reference proteome</keyword>
<evidence type="ECO:0000313" key="2">
    <source>
        <dbReference type="Proteomes" id="UP000245934"/>
    </source>
</evidence>
<comment type="caution">
    <text evidence="1">The sequence shown here is derived from an EMBL/GenBank/DDBJ whole genome shotgun (WGS) entry which is preliminary data.</text>
</comment>
<proteinExistence type="predicted"/>
<organism evidence="1 2">
    <name type="scientific">Methanospirillum stamsii</name>
    <dbReference type="NCBI Taxonomy" id="1277351"/>
    <lineage>
        <taxon>Archaea</taxon>
        <taxon>Methanobacteriati</taxon>
        <taxon>Methanobacteriota</taxon>
        <taxon>Stenosarchaea group</taxon>
        <taxon>Methanomicrobia</taxon>
        <taxon>Methanomicrobiales</taxon>
        <taxon>Methanospirillaceae</taxon>
        <taxon>Methanospirillum</taxon>
    </lineage>
</organism>
<dbReference type="GeneID" id="97609875"/>
<evidence type="ECO:0000313" key="1">
    <source>
        <dbReference type="EMBL" id="PWR70326.1"/>
    </source>
</evidence>
<dbReference type="RefSeq" id="WP_109942152.1">
    <property type="nucleotide sequence ID" value="NZ_CP176366.1"/>
</dbReference>
<dbReference type="OrthoDB" id="228407at2157"/>